<feature type="domain" description="L,D-TPase catalytic" evidence="9">
    <location>
        <begin position="24"/>
        <end position="135"/>
    </location>
</feature>
<feature type="active site" description="Proton donor/acceptor" evidence="7">
    <location>
        <position position="94"/>
    </location>
</feature>
<dbReference type="Gene3D" id="2.40.440.10">
    <property type="entry name" value="L,D-transpeptidase catalytic domain-like"/>
    <property type="match status" value="1"/>
</dbReference>
<dbReference type="UniPathway" id="UPA00219"/>
<dbReference type="GO" id="GO:0016740">
    <property type="term" value="F:transferase activity"/>
    <property type="evidence" value="ECO:0007669"/>
    <property type="project" value="UniProtKB-KW"/>
</dbReference>
<dbReference type="PROSITE" id="PS52029">
    <property type="entry name" value="LD_TPASE"/>
    <property type="match status" value="1"/>
</dbReference>
<dbReference type="GO" id="GO:0005576">
    <property type="term" value="C:extracellular region"/>
    <property type="evidence" value="ECO:0007669"/>
    <property type="project" value="TreeGrafter"/>
</dbReference>
<reference evidence="10 11" key="1">
    <citation type="submission" date="2019-03" db="EMBL/GenBank/DDBJ databases">
        <authorList>
            <person name="Kox A.R. M."/>
        </authorList>
    </citation>
    <scope>NUCLEOTIDE SEQUENCE [LARGE SCALE GENOMIC DNA]</scope>
    <source>
        <strain evidence="10">MTUNDRAET4 annotated genome</strain>
    </source>
</reference>
<feature type="signal peptide" evidence="8">
    <location>
        <begin position="1"/>
        <end position="22"/>
    </location>
</feature>
<evidence type="ECO:0000259" key="9">
    <source>
        <dbReference type="PROSITE" id="PS52029"/>
    </source>
</evidence>
<dbReference type="SUPFAM" id="SSF141523">
    <property type="entry name" value="L,D-transpeptidase catalytic domain-like"/>
    <property type="match status" value="1"/>
</dbReference>
<keyword evidence="4 7" id="KW-0133">Cell shape</keyword>
<dbReference type="PANTHER" id="PTHR30582:SF2">
    <property type="entry name" value="L,D-TRANSPEPTIDASE YCIB-RELATED"/>
    <property type="match status" value="1"/>
</dbReference>
<keyword evidence="8" id="KW-0732">Signal</keyword>
<organism evidence="10 11">
    <name type="scientific">Methylocella tundrae</name>
    <dbReference type="NCBI Taxonomy" id="227605"/>
    <lineage>
        <taxon>Bacteria</taxon>
        <taxon>Pseudomonadati</taxon>
        <taxon>Pseudomonadota</taxon>
        <taxon>Alphaproteobacteria</taxon>
        <taxon>Hyphomicrobiales</taxon>
        <taxon>Beijerinckiaceae</taxon>
        <taxon>Methylocella</taxon>
    </lineage>
</organism>
<protein>
    <submittedName>
        <fullName evidence="10">ErfK/YbiS/YcfS/YnhG family protein</fullName>
    </submittedName>
</protein>
<dbReference type="Proteomes" id="UP000294360">
    <property type="component" value="Chromosome"/>
</dbReference>
<dbReference type="InterPro" id="IPR038063">
    <property type="entry name" value="Transpep_catalytic_dom"/>
</dbReference>
<keyword evidence="3" id="KW-0808">Transferase</keyword>
<dbReference type="GO" id="GO:0071972">
    <property type="term" value="F:peptidoglycan L,D-transpeptidase activity"/>
    <property type="evidence" value="ECO:0007669"/>
    <property type="project" value="TreeGrafter"/>
</dbReference>
<evidence type="ECO:0000256" key="4">
    <source>
        <dbReference type="ARBA" id="ARBA00022960"/>
    </source>
</evidence>
<dbReference type="EMBL" id="LR536450">
    <property type="protein sequence ID" value="VFU10632.1"/>
    <property type="molecule type" value="Genomic_DNA"/>
</dbReference>
<comment type="pathway">
    <text evidence="1 7">Cell wall biogenesis; peptidoglycan biosynthesis.</text>
</comment>
<keyword evidence="6 7" id="KW-0961">Cell wall biogenesis/degradation</keyword>
<evidence type="ECO:0000256" key="6">
    <source>
        <dbReference type="ARBA" id="ARBA00023316"/>
    </source>
</evidence>
<dbReference type="PANTHER" id="PTHR30582">
    <property type="entry name" value="L,D-TRANSPEPTIDASE"/>
    <property type="match status" value="1"/>
</dbReference>
<proteinExistence type="inferred from homology"/>
<evidence type="ECO:0000256" key="2">
    <source>
        <dbReference type="ARBA" id="ARBA00005992"/>
    </source>
</evidence>
<dbReference type="InterPro" id="IPR050979">
    <property type="entry name" value="LD-transpeptidase"/>
</dbReference>
<evidence type="ECO:0000256" key="8">
    <source>
        <dbReference type="SAM" id="SignalP"/>
    </source>
</evidence>
<evidence type="ECO:0000313" key="10">
    <source>
        <dbReference type="EMBL" id="VFU10632.1"/>
    </source>
</evidence>
<dbReference type="CDD" id="cd16913">
    <property type="entry name" value="YkuD_like"/>
    <property type="match status" value="1"/>
</dbReference>
<evidence type="ECO:0000256" key="5">
    <source>
        <dbReference type="ARBA" id="ARBA00022984"/>
    </source>
</evidence>
<evidence type="ECO:0000313" key="11">
    <source>
        <dbReference type="Proteomes" id="UP000294360"/>
    </source>
</evidence>
<dbReference type="InterPro" id="IPR005490">
    <property type="entry name" value="LD_TPept_cat_dom"/>
</dbReference>
<dbReference type="GO" id="GO:0008360">
    <property type="term" value="P:regulation of cell shape"/>
    <property type="evidence" value="ECO:0007669"/>
    <property type="project" value="UniProtKB-UniRule"/>
</dbReference>
<gene>
    <name evidence="10" type="ORF">MTUNDRAET4_3745</name>
</gene>
<evidence type="ECO:0000256" key="1">
    <source>
        <dbReference type="ARBA" id="ARBA00004752"/>
    </source>
</evidence>
<dbReference type="AlphaFoldDB" id="A0A4U8Z534"/>
<dbReference type="GO" id="GO:0071555">
    <property type="term" value="P:cell wall organization"/>
    <property type="evidence" value="ECO:0007669"/>
    <property type="project" value="UniProtKB-UniRule"/>
</dbReference>
<evidence type="ECO:0000256" key="7">
    <source>
        <dbReference type="PROSITE-ProRule" id="PRU01373"/>
    </source>
</evidence>
<feature type="active site" description="Nucleophile" evidence="7">
    <location>
        <position position="110"/>
    </location>
</feature>
<dbReference type="Pfam" id="PF03734">
    <property type="entry name" value="YkuD"/>
    <property type="match status" value="1"/>
</dbReference>
<dbReference type="OrthoDB" id="463216at2"/>
<keyword evidence="5 7" id="KW-0573">Peptidoglycan synthesis</keyword>
<feature type="chain" id="PRO_5020601802" evidence="8">
    <location>
        <begin position="23"/>
        <end position="209"/>
    </location>
</feature>
<sequence length="209" mass="23523">MRRILGVCAFLCSLGCVAAAQARVRIDIDLSSQTMHVSADGSDYLWSVSTARSGYATPRGYYRSRHLERMHYSRKYHMSPMPHSIFFNGGYAIHGTYSTADLGRPASHGCIRLSPGNAAFLYGLVKEQGADIRISGSPPRAYAKHRWRREGGVARRQRPRLFEDDYQGWSAEAPDGLAYAPPRSAVLSRHRRVIDPVTQQPQSWQSWPR</sequence>
<name>A0A4U8Z534_METTU</name>
<evidence type="ECO:0000256" key="3">
    <source>
        <dbReference type="ARBA" id="ARBA00022679"/>
    </source>
</evidence>
<dbReference type="GO" id="GO:0018104">
    <property type="term" value="P:peptidoglycan-protein cross-linking"/>
    <property type="evidence" value="ECO:0007669"/>
    <property type="project" value="TreeGrafter"/>
</dbReference>
<dbReference type="KEGG" id="mtun:MTUNDRAET4_3745"/>
<comment type="similarity">
    <text evidence="2">Belongs to the YkuD family.</text>
</comment>
<dbReference type="RefSeq" id="WP_134491425.1">
    <property type="nucleotide sequence ID" value="NZ_CP139089.1"/>
</dbReference>
<accession>A0A4U8Z534</accession>